<proteinExistence type="predicted"/>
<gene>
    <name evidence="1" type="ORF">PLOB_00049380</name>
</gene>
<reference evidence="1 2" key="1">
    <citation type="submission" date="2022-05" db="EMBL/GenBank/DDBJ databases">
        <authorList>
            <consortium name="Genoscope - CEA"/>
            <person name="William W."/>
        </authorList>
    </citation>
    <scope>NUCLEOTIDE SEQUENCE [LARGE SCALE GENOMIC DNA]</scope>
</reference>
<evidence type="ECO:0000313" key="2">
    <source>
        <dbReference type="Proteomes" id="UP001159405"/>
    </source>
</evidence>
<protein>
    <submittedName>
        <fullName evidence="1">Uncharacterized protein</fullName>
    </submittedName>
</protein>
<dbReference type="Proteomes" id="UP001159405">
    <property type="component" value="Unassembled WGS sequence"/>
</dbReference>
<dbReference type="EMBL" id="CALNXK010000095">
    <property type="protein sequence ID" value="CAH3153054.1"/>
    <property type="molecule type" value="Genomic_DNA"/>
</dbReference>
<feature type="non-terminal residue" evidence="1">
    <location>
        <position position="1"/>
    </location>
</feature>
<organism evidence="1 2">
    <name type="scientific">Porites lobata</name>
    <dbReference type="NCBI Taxonomy" id="104759"/>
    <lineage>
        <taxon>Eukaryota</taxon>
        <taxon>Metazoa</taxon>
        <taxon>Cnidaria</taxon>
        <taxon>Anthozoa</taxon>
        <taxon>Hexacorallia</taxon>
        <taxon>Scleractinia</taxon>
        <taxon>Fungiina</taxon>
        <taxon>Poritidae</taxon>
        <taxon>Porites</taxon>
    </lineage>
</organism>
<keyword evidence="2" id="KW-1185">Reference proteome</keyword>
<accession>A0ABN8PYH9</accession>
<comment type="caution">
    <text evidence="1">The sequence shown here is derived from an EMBL/GenBank/DDBJ whole genome shotgun (WGS) entry which is preliminary data.</text>
</comment>
<feature type="non-terminal residue" evidence="1">
    <location>
        <position position="171"/>
    </location>
</feature>
<sequence>PIKPVRFRTPVIKSQTIRGSRTKLFTRVAAGYLVTIYVLKKAPVYREGFPVYGRYVSIPKERAVRLSSERVSLLDSNGNLCLTLRNSSIHRTLKDGIEKNLFELNSTVMYKTNPEKVIRKYGVDNTVSLEDIKDKNFTVTTRARYNVTVVENTNCTQVEKQINGTMIDLYE</sequence>
<evidence type="ECO:0000313" key="1">
    <source>
        <dbReference type="EMBL" id="CAH3153054.1"/>
    </source>
</evidence>
<name>A0ABN8PYH9_9CNID</name>